<gene>
    <name evidence="1" type="ORF">NRB56_43910</name>
</gene>
<dbReference type="SUPFAM" id="SSF48452">
    <property type="entry name" value="TPR-like"/>
    <property type="match status" value="1"/>
</dbReference>
<keyword evidence="2" id="KW-1185">Reference proteome</keyword>
<dbReference type="AlphaFoldDB" id="A0A7K0DTE8"/>
<organism evidence="1 2">
    <name type="scientific">Nocardia aurantia</name>
    <dbReference type="NCBI Taxonomy" id="2585199"/>
    <lineage>
        <taxon>Bacteria</taxon>
        <taxon>Bacillati</taxon>
        <taxon>Actinomycetota</taxon>
        <taxon>Actinomycetes</taxon>
        <taxon>Mycobacteriales</taxon>
        <taxon>Nocardiaceae</taxon>
        <taxon>Nocardia</taxon>
    </lineage>
</organism>
<dbReference type="EMBL" id="WEGI01000009">
    <property type="protein sequence ID" value="MQY28807.1"/>
    <property type="molecule type" value="Genomic_DNA"/>
</dbReference>
<protein>
    <recommendedName>
        <fullName evidence="3">Tetratricopeptide repeat protein</fullName>
    </recommendedName>
</protein>
<dbReference type="Gene3D" id="3.40.50.300">
    <property type="entry name" value="P-loop containing nucleotide triphosphate hydrolases"/>
    <property type="match status" value="1"/>
</dbReference>
<evidence type="ECO:0008006" key="3">
    <source>
        <dbReference type="Google" id="ProtNLM"/>
    </source>
</evidence>
<dbReference type="SUPFAM" id="SSF52540">
    <property type="entry name" value="P-loop containing nucleoside triphosphate hydrolases"/>
    <property type="match status" value="1"/>
</dbReference>
<evidence type="ECO:0000313" key="1">
    <source>
        <dbReference type="EMBL" id="MQY28807.1"/>
    </source>
</evidence>
<dbReference type="InterPro" id="IPR011990">
    <property type="entry name" value="TPR-like_helical_dom_sf"/>
</dbReference>
<dbReference type="PANTHER" id="PTHR35205">
    <property type="entry name" value="NB-ARC AND TPR DOMAIN PROTEIN"/>
    <property type="match status" value="1"/>
</dbReference>
<dbReference type="Pfam" id="PF13424">
    <property type="entry name" value="TPR_12"/>
    <property type="match status" value="1"/>
</dbReference>
<evidence type="ECO:0000313" key="2">
    <source>
        <dbReference type="Proteomes" id="UP000431401"/>
    </source>
</evidence>
<accession>A0A7K0DTE8</accession>
<dbReference type="Proteomes" id="UP000431401">
    <property type="component" value="Unassembled WGS sequence"/>
</dbReference>
<reference evidence="1 2" key="1">
    <citation type="submission" date="2019-10" db="EMBL/GenBank/DDBJ databases">
        <title>Nocardia macrotermitis sp. nov. and Nocardia aurantia sp. nov., isolated from the gut of fungus growing-termite Macrotermes natalensis.</title>
        <authorList>
            <person name="Benndorf R."/>
            <person name="Schwitalla J."/>
            <person name="Martin K."/>
            <person name="De Beer W."/>
            <person name="Kaster A.-K."/>
            <person name="Vollmers J."/>
            <person name="Poulsen M."/>
            <person name="Beemelmanns C."/>
        </authorList>
    </citation>
    <scope>NUCLEOTIDE SEQUENCE [LARGE SCALE GENOMIC DNA]</scope>
    <source>
        <strain evidence="1 2">RB56</strain>
    </source>
</reference>
<proteinExistence type="predicted"/>
<name>A0A7K0DTE8_9NOCA</name>
<sequence>MVLYGLGGVGKTSVAMEYAQRHQSRYDLIWQFAAEEPATLSAGMTELSTLLGVRDLLDTTDPVAQVHSALAARPGPWLLILDNVTGPAAVRSALPAVGNGHLLITSRSGQWPPEIGLEVGMLEHTAAVGFLMTRSGDADPKAADAIAVEFGSLPLALEQAAAYVRATGIGLARYLRLLRERRRQISSRGRAWGYDRTVWTTWNIAFDRLAAEQPEAVALLRLLACYAPAPVPIRLLLETGLPAAELDEPARALAAPLQDDLALGDATAALREYSLIGTPAPGTLTVHRLVRSVVLDQLDAPTRAAWHRIAAAALTGSLPGTPDQRASWPVYAALLPHARLLLGQESEQLRQFTTYLEAAGDYATALILLEEVAAARRTALGADHPGTLQALDDLAFAVGRSGAPEEAARRMEAVLAERIRVQGRDHSDTLVTWDRLAFWTGKAGAAAAACELSARLVEIREQVSGPEHPETLWARSNLAFQIGDAGDPSLARDHYEALEPTAIRVFGPISHGALVVRRNHIHFVGIAGDPARARDLLTALVPDRTALSGPEHPETLLDRVGLAFWTGLAGNPAAAVAALEELRPIRERVHGADSADVHKDRARLDYFRSAPTSIFPPPAELY</sequence>
<dbReference type="Gene3D" id="1.25.40.10">
    <property type="entry name" value="Tetratricopeptide repeat domain"/>
    <property type="match status" value="1"/>
</dbReference>
<comment type="caution">
    <text evidence="1">The sequence shown here is derived from an EMBL/GenBank/DDBJ whole genome shotgun (WGS) entry which is preliminary data.</text>
</comment>
<dbReference type="Pfam" id="PF13374">
    <property type="entry name" value="TPR_10"/>
    <property type="match status" value="1"/>
</dbReference>
<dbReference type="InterPro" id="IPR027417">
    <property type="entry name" value="P-loop_NTPase"/>
</dbReference>
<dbReference type="PANTHER" id="PTHR35205:SF1">
    <property type="entry name" value="ZU5 DOMAIN-CONTAINING PROTEIN"/>
    <property type="match status" value="1"/>
</dbReference>